<comment type="caution">
    <text evidence="1">The sequence shown here is derived from an EMBL/GenBank/DDBJ whole genome shotgun (WGS) entry which is preliminary data.</text>
</comment>
<dbReference type="Proteomes" id="UP000284706">
    <property type="component" value="Unassembled WGS sequence"/>
</dbReference>
<gene>
    <name evidence="1" type="ORF">CVT26_006397</name>
</gene>
<evidence type="ECO:0000313" key="2">
    <source>
        <dbReference type="Proteomes" id="UP000284706"/>
    </source>
</evidence>
<evidence type="ECO:0000313" key="1">
    <source>
        <dbReference type="EMBL" id="PPQ75919.1"/>
    </source>
</evidence>
<organism evidence="1 2">
    <name type="scientific">Gymnopilus dilepis</name>
    <dbReference type="NCBI Taxonomy" id="231916"/>
    <lineage>
        <taxon>Eukaryota</taxon>
        <taxon>Fungi</taxon>
        <taxon>Dikarya</taxon>
        <taxon>Basidiomycota</taxon>
        <taxon>Agaricomycotina</taxon>
        <taxon>Agaricomycetes</taxon>
        <taxon>Agaricomycetidae</taxon>
        <taxon>Agaricales</taxon>
        <taxon>Agaricineae</taxon>
        <taxon>Hymenogastraceae</taxon>
        <taxon>Gymnopilus</taxon>
    </lineage>
</organism>
<sequence>MGSHTARLTSLTQWSKEHIQRIFESPTDHASMQAVDEAFAHDLDATVNGKKITLEDIKQSVLSIRSGSDRSGLRVQWHQTVEAPTDPTNEFSKDRLAVHTQLKASGSIV</sequence>
<keyword evidence="2" id="KW-1185">Reference proteome</keyword>
<dbReference type="AlphaFoldDB" id="A0A409WBQ8"/>
<accession>A0A409WBQ8</accession>
<dbReference type="InParanoid" id="A0A409WBQ8"/>
<reference evidence="1 2" key="1">
    <citation type="journal article" date="2018" name="Evol. Lett.">
        <title>Horizontal gene cluster transfer increased hallucinogenic mushroom diversity.</title>
        <authorList>
            <person name="Reynolds H.T."/>
            <person name="Vijayakumar V."/>
            <person name="Gluck-Thaler E."/>
            <person name="Korotkin H.B."/>
            <person name="Matheny P.B."/>
            <person name="Slot J.C."/>
        </authorList>
    </citation>
    <scope>NUCLEOTIDE SEQUENCE [LARGE SCALE GENOMIC DNA]</scope>
    <source>
        <strain evidence="1 2">SRW20</strain>
    </source>
</reference>
<proteinExistence type="predicted"/>
<protein>
    <submittedName>
        <fullName evidence="1">Uncharacterized protein</fullName>
    </submittedName>
</protein>
<name>A0A409WBQ8_9AGAR</name>
<dbReference type="OrthoDB" id="2845803at2759"/>
<dbReference type="EMBL" id="NHYE01005215">
    <property type="protein sequence ID" value="PPQ75919.1"/>
    <property type="molecule type" value="Genomic_DNA"/>
</dbReference>